<evidence type="ECO:0000313" key="3">
    <source>
        <dbReference type="Proteomes" id="UP001162131"/>
    </source>
</evidence>
<proteinExistence type="predicted"/>
<dbReference type="Proteomes" id="UP001162131">
    <property type="component" value="Unassembled WGS sequence"/>
</dbReference>
<organism evidence="2 3">
    <name type="scientific">Blepharisma stoltei</name>
    <dbReference type="NCBI Taxonomy" id="1481888"/>
    <lineage>
        <taxon>Eukaryota</taxon>
        <taxon>Sar</taxon>
        <taxon>Alveolata</taxon>
        <taxon>Ciliophora</taxon>
        <taxon>Postciliodesmatophora</taxon>
        <taxon>Heterotrichea</taxon>
        <taxon>Heterotrichida</taxon>
        <taxon>Blepharismidae</taxon>
        <taxon>Blepharisma</taxon>
    </lineage>
</organism>
<accession>A0AAU9J5B5</accession>
<dbReference type="EMBL" id="CAJZBQ010000023">
    <property type="protein sequence ID" value="CAG9319517.1"/>
    <property type="molecule type" value="Genomic_DNA"/>
</dbReference>
<evidence type="ECO:0000313" key="2">
    <source>
        <dbReference type="EMBL" id="CAG9319517.1"/>
    </source>
</evidence>
<protein>
    <submittedName>
        <fullName evidence="2">Uncharacterized protein</fullName>
    </submittedName>
</protein>
<evidence type="ECO:0000256" key="1">
    <source>
        <dbReference type="SAM" id="MobiDB-lite"/>
    </source>
</evidence>
<comment type="caution">
    <text evidence="2">The sequence shown here is derived from an EMBL/GenBank/DDBJ whole genome shotgun (WGS) entry which is preliminary data.</text>
</comment>
<reference evidence="2" key="1">
    <citation type="submission" date="2021-09" db="EMBL/GenBank/DDBJ databases">
        <authorList>
            <consortium name="AG Swart"/>
            <person name="Singh M."/>
            <person name="Singh A."/>
            <person name="Seah K."/>
            <person name="Emmerich C."/>
        </authorList>
    </citation>
    <scope>NUCLEOTIDE SEQUENCE</scope>
    <source>
        <strain evidence="2">ATCC30299</strain>
    </source>
</reference>
<keyword evidence="3" id="KW-1185">Reference proteome</keyword>
<sequence>MTESNVDTILSRISEVSEQWESSEGPSPCHNNFRFSKKSVPTMREALWLIQEENENELHSPNPSKKITVDSAEESPNDEKNAEINLKEFESKLVGKDKCSCACTLF</sequence>
<feature type="region of interest" description="Disordered" evidence="1">
    <location>
        <begin position="54"/>
        <end position="83"/>
    </location>
</feature>
<gene>
    <name evidence="2" type="ORF">BSTOLATCC_MIC24068</name>
</gene>
<name>A0AAU9J5B5_9CILI</name>
<dbReference type="AlphaFoldDB" id="A0AAU9J5B5"/>